<keyword evidence="3" id="KW-0812">Transmembrane</keyword>
<dbReference type="PANTHER" id="PTHR15672">
    <property type="entry name" value="CAMP-REGULATED PHOSPHOPROTEIN 21 RELATED R3H DOMAIN CONTAINING PROTEIN"/>
    <property type="match status" value="1"/>
</dbReference>
<dbReference type="SMART" id="SM00393">
    <property type="entry name" value="R3H"/>
    <property type="match status" value="1"/>
</dbReference>
<dbReference type="Gene3D" id="3.30.1370.50">
    <property type="entry name" value="R3H-like domain"/>
    <property type="match status" value="1"/>
</dbReference>
<accession>A0AAQ4P5B3</accession>
<evidence type="ECO:0000259" key="5">
    <source>
        <dbReference type="PROSITE" id="PS51673"/>
    </source>
</evidence>
<dbReference type="InterPro" id="IPR051937">
    <property type="entry name" value="R3H_domain_containing"/>
</dbReference>
<dbReference type="InterPro" id="IPR001374">
    <property type="entry name" value="R3H_dom"/>
</dbReference>
<feature type="domain" description="R3H" evidence="4">
    <location>
        <begin position="77"/>
        <end position="139"/>
    </location>
</feature>
<dbReference type="CDD" id="cd02642">
    <property type="entry name" value="R3H_encore_like"/>
    <property type="match status" value="1"/>
</dbReference>
<keyword evidence="1" id="KW-0597">Phosphoprotein</keyword>
<dbReference type="FunFam" id="3.30.1370.50:FF:000001">
    <property type="entry name" value="R3H domain-containing protein 2 isoform 1"/>
    <property type="match status" value="1"/>
</dbReference>
<proteinExistence type="predicted"/>
<dbReference type="PANTHER" id="PTHR15672:SF12">
    <property type="entry name" value="R3H DOMAIN-CONTAINING PROTEIN 1"/>
    <property type="match status" value="1"/>
</dbReference>
<dbReference type="Pfam" id="PF12752">
    <property type="entry name" value="SUZ"/>
    <property type="match status" value="1"/>
</dbReference>
<dbReference type="Pfam" id="PF01424">
    <property type="entry name" value="R3H"/>
    <property type="match status" value="1"/>
</dbReference>
<dbReference type="Ensembl" id="ENSGACT00000031665.1">
    <property type="protein sequence ID" value="ENSGACP00000033922.1"/>
    <property type="gene ID" value="ENSGACG00000005581.3"/>
</dbReference>
<dbReference type="InterPro" id="IPR036867">
    <property type="entry name" value="R3H_dom_sf"/>
</dbReference>
<evidence type="ECO:0000259" key="4">
    <source>
        <dbReference type="PROSITE" id="PS51061"/>
    </source>
</evidence>
<dbReference type="InterPro" id="IPR024771">
    <property type="entry name" value="SUZ"/>
</dbReference>
<protein>
    <submittedName>
        <fullName evidence="6">Uncharacterized protein</fullName>
    </submittedName>
</protein>
<evidence type="ECO:0000313" key="7">
    <source>
        <dbReference type="Proteomes" id="UP000007635"/>
    </source>
</evidence>
<evidence type="ECO:0000313" key="6">
    <source>
        <dbReference type="Ensembl" id="ENSGACP00000033922.1"/>
    </source>
</evidence>
<feature type="compositionally biased region" description="Basic and acidic residues" evidence="2">
    <location>
        <begin position="168"/>
        <end position="216"/>
    </location>
</feature>
<sequence>MRESKYNVIKLNSVLQFGFLLGVFNIAMCFCFLFSLTYNTSCLPVSLSESSVEYTDSTGIDLHRFIVDTLNSNPRDRMMLLKLEQDMMDFITSNSPFKKFPHMSSYHRMMVHRVAAYFGMDHNVDQTGKSVIINRTSSTRIPEQRFLDQVHKDKKEEIHRWKMILKRDNSSDEQSRLHPLREKQSKSMEEREEEYQRARDRIFNQEEHNPSAETQRKRQLFRGSRDSSGSSWTGSSRQSSTETDCRYSNDPRPWSSTDSDSSYQWTGPAAKPRQEPAPNSTYIMVNGIPPGSILVNPHTGQPFLNPDGTPAVYNPPDSQQQIRSQTQLQGSLPQHQPQQVIEDLSSQFAHVSCQSAGEAPPIYPPSQGYIYAAPPPPNPPSYCQPSPAVRIHMHFIYFILWSFKMHQIYCVKKKIYIHIYSASSLNSGWKLIFD</sequence>
<feature type="domain" description="SUZ" evidence="5">
    <location>
        <begin position="140"/>
        <end position="207"/>
    </location>
</feature>
<evidence type="ECO:0000256" key="1">
    <source>
        <dbReference type="ARBA" id="ARBA00022553"/>
    </source>
</evidence>
<reference evidence="6" key="3">
    <citation type="submission" date="2025-09" db="UniProtKB">
        <authorList>
            <consortium name="Ensembl"/>
        </authorList>
    </citation>
    <scope>IDENTIFICATION</scope>
</reference>
<feature type="transmembrane region" description="Helical" evidence="3">
    <location>
        <begin position="12"/>
        <end position="38"/>
    </location>
</feature>
<feature type="compositionally biased region" description="Low complexity" evidence="2">
    <location>
        <begin position="226"/>
        <end position="240"/>
    </location>
</feature>
<dbReference type="SUPFAM" id="SSF82708">
    <property type="entry name" value="R3H domain"/>
    <property type="match status" value="1"/>
</dbReference>
<keyword evidence="3" id="KW-0472">Membrane</keyword>
<reference evidence="6" key="2">
    <citation type="submission" date="2025-08" db="UniProtKB">
        <authorList>
            <consortium name="Ensembl"/>
        </authorList>
    </citation>
    <scope>IDENTIFICATION</scope>
</reference>
<name>A0AAQ4P5B3_GASAC</name>
<evidence type="ECO:0000256" key="3">
    <source>
        <dbReference type="SAM" id="Phobius"/>
    </source>
</evidence>
<organism evidence="6 7">
    <name type="scientific">Gasterosteus aculeatus aculeatus</name>
    <name type="common">three-spined stickleback</name>
    <dbReference type="NCBI Taxonomy" id="481459"/>
    <lineage>
        <taxon>Eukaryota</taxon>
        <taxon>Metazoa</taxon>
        <taxon>Chordata</taxon>
        <taxon>Craniata</taxon>
        <taxon>Vertebrata</taxon>
        <taxon>Euteleostomi</taxon>
        <taxon>Actinopterygii</taxon>
        <taxon>Neopterygii</taxon>
        <taxon>Teleostei</taxon>
        <taxon>Neoteleostei</taxon>
        <taxon>Acanthomorphata</taxon>
        <taxon>Eupercaria</taxon>
        <taxon>Perciformes</taxon>
        <taxon>Cottioidei</taxon>
        <taxon>Gasterosteales</taxon>
        <taxon>Gasterosteidae</taxon>
        <taxon>Gasterosteus</taxon>
    </lineage>
</organism>
<evidence type="ECO:0000256" key="2">
    <source>
        <dbReference type="SAM" id="MobiDB-lite"/>
    </source>
</evidence>
<dbReference type="GeneTree" id="ENSGT00940000155609"/>
<dbReference type="GO" id="GO:0003676">
    <property type="term" value="F:nucleic acid binding"/>
    <property type="evidence" value="ECO:0007669"/>
    <property type="project" value="UniProtKB-UniRule"/>
</dbReference>
<dbReference type="PROSITE" id="PS51673">
    <property type="entry name" value="SUZ"/>
    <property type="match status" value="1"/>
</dbReference>
<feature type="region of interest" description="Disordered" evidence="2">
    <location>
        <begin position="168"/>
        <end position="320"/>
    </location>
</feature>
<dbReference type="AlphaFoldDB" id="A0AAQ4P5B3"/>
<reference evidence="6 7" key="1">
    <citation type="journal article" date="2021" name="G3 (Bethesda)">
        <title>Improved contiguity of the threespine stickleback genome using long-read sequencing.</title>
        <authorList>
            <person name="Nath S."/>
            <person name="Shaw D.E."/>
            <person name="White M.A."/>
        </authorList>
    </citation>
    <scope>NUCLEOTIDE SEQUENCE [LARGE SCALE GENOMIC DNA]</scope>
    <source>
        <strain evidence="6 7">Lake Benthic</strain>
    </source>
</reference>
<keyword evidence="7" id="KW-1185">Reference proteome</keyword>
<dbReference type="Proteomes" id="UP000007635">
    <property type="component" value="Chromosome X"/>
</dbReference>
<feature type="compositionally biased region" description="Polar residues" evidence="2">
    <location>
        <begin position="254"/>
        <end position="265"/>
    </location>
</feature>
<keyword evidence="3" id="KW-1133">Transmembrane helix</keyword>
<dbReference type="PROSITE" id="PS51061">
    <property type="entry name" value="R3H"/>
    <property type="match status" value="1"/>
</dbReference>